<protein>
    <submittedName>
        <fullName evidence="2">Uncharacterized protein</fullName>
    </submittedName>
</protein>
<dbReference type="AlphaFoldDB" id="A0A077M3I2"/>
<comment type="caution">
    <text evidence="2">The sequence shown here is derived from an EMBL/GenBank/DDBJ whole genome shotgun (WGS) entry which is preliminary data.</text>
</comment>
<reference evidence="2" key="1">
    <citation type="submission" date="2012-05" db="EMBL/GenBank/DDBJ databases">
        <authorList>
            <person name="McIlroy S."/>
        </authorList>
    </citation>
    <scope>NUCLEOTIDE SEQUENCE</scope>
    <source>
        <strain evidence="2">T1-X7</strain>
    </source>
</reference>
<organism evidence="2 3">
    <name type="scientific">Nostocoides japonicum T1-X7</name>
    <dbReference type="NCBI Taxonomy" id="1194083"/>
    <lineage>
        <taxon>Bacteria</taxon>
        <taxon>Bacillati</taxon>
        <taxon>Actinomycetota</taxon>
        <taxon>Actinomycetes</taxon>
        <taxon>Micrococcales</taxon>
        <taxon>Intrasporangiaceae</taxon>
        <taxon>Nostocoides</taxon>
    </lineage>
</organism>
<accession>A0A077M3I2</accession>
<dbReference type="EMBL" id="CAJB01000098">
    <property type="protein sequence ID" value="CCH77332.1"/>
    <property type="molecule type" value="Genomic_DNA"/>
</dbReference>
<name>A0A077M3I2_9MICO</name>
<reference evidence="2 3" key="2">
    <citation type="journal article" date="2013" name="ISME J.">
        <title>A metabolic model for members of the genus Tetrasphaera involved in enhanced biological phosphorus removal.</title>
        <authorList>
            <person name="Kristiansen R."/>
            <person name="Nguyen H.T.T."/>
            <person name="Saunders A.M."/>
            <person name="Nielsen J.L."/>
            <person name="Wimmer R."/>
            <person name="Le V.Q."/>
            <person name="McIlroy S.J."/>
            <person name="Petrovski S."/>
            <person name="Seviour R.J."/>
            <person name="Calteau A."/>
            <person name="Nielsen K.L."/>
            <person name="Nielsen P.H."/>
        </authorList>
    </citation>
    <scope>NUCLEOTIDE SEQUENCE [LARGE SCALE GENOMIC DNA]</scope>
    <source>
        <strain evidence="2 3">T1-X7</strain>
    </source>
</reference>
<evidence type="ECO:0000313" key="2">
    <source>
        <dbReference type="EMBL" id="CCH78690.1"/>
    </source>
</evidence>
<keyword evidence="3" id="KW-1185">Reference proteome</keyword>
<proteinExistence type="predicted"/>
<evidence type="ECO:0000313" key="3">
    <source>
        <dbReference type="Proteomes" id="UP000035721"/>
    </source>
</evidence>
<evidence type="ECO:0000313" key="1">
    <source>
        <dbReference type="EMBL" id="CCH77332.1"/>
    </source>
</evidence>
<dbReference type="EMBL" id="CAJB01000246">
    <property type="protein sequence ID" value="CCH78690.1"/>
    <property type="molecule type" value="Genomic_DNA"/>
</dbReference>
<sequence length="57" mass="6371">MVASTGSDPRAPIGNRTLDLFLTMETLCRLSYWGLRPIGAHTGPRPLRETTRSGRMR</sequence>
<dbReference type="Proteomes" id="UP000035721">
    <property type="component" value="Unassembled WGS sequence"/>
</dbReference>
<gene>
    <name evidence="1" type="ORF">BN12_1870003</name>
    <name evidence="2" type="ORF">BN12_320025</name>
</gene>